<name>A0A5R9JCQ4_9PROT</name>
<dbReference type="PROSITE" id="PS50109">
    <property type="entry name" value="HIS_KIN"/>
    <property type="match status" value="1"/>
</dbReference>
<dbReference type="InterPro" id="IPR036097">
    <property type="entry name" value="HisK_dim/P_sf"/>
</dbReference>
<dbReference type="PRINTS" id="PR00344">
    <property type="entry name" value="BCTRLSENSOR"/>
</dbReference>
<evidence type="ECO:0000256" key="1">
    <source>
        <dbReference type="ARBA" id="ARBA00000085"/>
    </source>
</evidence>
<evidence type="ECO:0000313" key="8">
    <source>
        <dbReference type="EMBL" id="TLU74317.1"/>
    </source>
</evidence>
<dbReference type="Pfam" id="PF00512">
    <property type="entry name" value="HisKA"/>
    <property type="match status" value="1"/>
</dbReference>
<gene>
    <name evidence="8" type="ORF">FE263_03760</name>
</gene>
<dbReference type="Proteomes" id="UP000305654">
    <property type="component" value="Unassembled WGS sequence"/>
</dbReference>
<evidence type="ECO:0000259" key="7">
    <source>
        <dbReference type="PROSITE" id="PS50113"/>
    </source>
</evidence>
<keyword evidence="3" id="KW-0597">Phosphoprotein</keyword>
<dbReference type="InterPro" id="IPR035965">
    <property type="entry name" value="PAS-like_dom_sf"/>
</dbReference>
<dbReference type="PANTHER" id="PTHR43065">
    <property type="entry name" value="SENSOR HISTIDINE KINASE"/>
    <property type="match status" value="1"/>
</dbReference>
<dbReference type="OrthoDB" id="9796100at2"/>
<dbReference type="InterPro" id="IPR004358">
    <property type="entry name" value="Sig_transdc_His_kin-like_C"/>
</dbReference>
<evidence type="ECO:0000256" key="4">
    <source>
        <dbReference type="SAM" id="MobiDB-lite"/>
    </source>
</evidence>
<comment type="catalytic activity">
    <reaction evidence="1">
        <text>ATP + protein L-histidine = ADP + protein N-phospho-L-histidine.</text>
        <dbReference type="EC" id="2.7.13.3"/>
    </reaction>
</comment>
<comment type="caution">
    <text evidence="8">The sequence shown here is derived from an EMBL/GenBank/DDBJ whole genome shotgun (WGS) entry which is preliminary data.</text>
</comment>
<accession>A0A5R9JCQ4</accession>
<feature type="region of interest" description="Disordered" evidence="4">
    <location>
        <begin position="1"/>
        <end position="30"/>
    </location>
</feature>
<dbReference type="InterPro" id="IPR036890">
    <property type="entry name" value="HATPase_C_sf"/>
</dbReference>
<dbReference type="CDD" id="cd00082">
    <property type="entry name" value="HisKA"/>
    <property type="match status" value="1"/>
</dbReference>
<dbReference type="Gene3D" id="3.30.450.20">
    <property type="entry name" value="PAS domain"/>
    <property type="match status" value="1"/>
</dbReference>
<dbReference type="InterPro" id="IPR003661">
    <property type="entry name" value="HisK_dim/P_dom"/>
</dbReference>
<dbReference type="PROSITE" id="PS50113">
    <property type="entry name" value="PAC"/>
    <property type="match status" value="1"/>
</dbReference>
<feature type="domain" description="PAC" evidence="7">
    <location>
        <begin position="114"/>
        <end position="166"/>
    </location>
</feature>
<evidence type="ECO:0000259" key="6">
    <source>
        <dbReference type="PROSITE" id="PS50112"/>
    </source>
</evidence>
<feature type="domain" description="Histidine kinase" evidence="5">
    <location>
        <begin position="177"/>
        <end position="395"/>
    </location>
</feature>
<protein>
    <recommendedName>
        <fullName evidence="2">histidine kinase</fullName>
        <ecNumber evidence="2">2.7.13.3</ecNumber>
    </recommendedName>
</protein>
<dbReference type="InterPro" id="IPR003594">
    <property type="entry name" value="HATPase_dom"/>
</dbReference>
<feature type="domain" description="PAS" evidence="6">
    <location>
        <begin position="38"/>
        <end position="111"/>
    </location>
</feature>
<evidence type="ECO:0000259" key="5">
    <source>
        <dbReference type="PROSITE" id="PS50109"/>
    </source>
</evidence>
<evidence type="ECO:0000313" key="9">
    <source>
        <dbReference type="Proteomes" id="UP000305654"/>
    </source>
</evidence>
<dbReference type="InterPro" id="IPR000700">
    <property type="entry name" value="PAS-assoc_C"/>
</dbReference>
<dbReference type="InterPro" id="IPR001610">
    <property type="entry name" value="PAC"/>
</dbReference>
<dbReference type="EC" id="2.7.13.3" evidence="2"/>
<dbReference type="SUPFAM" id="SSF55874">
    <property type="entry name" value="ATPase domain of HSP90 chaperone/DNA topoisomerase II/histidine kinase"/>
    <property type="match status" value="1"/>
</dbReference>
<reference evidence="8 9" key="1">
    <citation type="submission" date="2019-05" db="EMBL/GenBank/DDBJ databases">
        <authorList>
            <person name="Pankratov T."/>
            <person name="Grouzdev D."/>
        </authorList>
    </citation>
    <scope>NUCLEOTIDE SEQUENCE [LARGE SCALE GENOMIC DNA]</scope>
    <source>
        <strain evidence="8 9">KEBCLARHB70R</strain>
    </source>
</reference>
<dbReference type="GO" id="GO:0000155">
    <property type="term" value="F:phosphorelay sensor kinase activity"/>
    <property type="evidence" value="ECO:0007669"/>
    <property type="project" value="InterPro"/>
</dbReference>
<evidence type="ECO:0000256" key="3">
    <source>
        <dbReference type="ARBA" id="ARBA00022553"/>
    </source>
</evidence>
<dbReference type="InterPro" id="IPR000014">
    <property type="entry name" value="PAS"/>
</dbReference>
<dbReference type="SMART" id="SM00387">
    <property type="entry name" value="HATPase_c"/>
    <property type="match status" value="1"/>
</dbReference>
<dbReference type="SUPFAM" id="SSF55785">
    <property type="entry name" value="PYP-like sensor domain (PAS domain)"/>
    <property type="match status" value="1"/>
</dbReference>
<evidence type="ECO:0000256" key="2">
    <source>
        <dbReference type="ARBA" id="ARBA00012438"/>
    </source>
</evidence>
<dbReference type="InterPro" id="IPR005467">
    <property type="entry name" value="His_kinase_dom"/>
</dbReference>
<sequence>MNERRSGPPAHETNGHGARPDGVPARATTSKSVRLALQQPIFETAFRKTRTPMVFADPTQPDCPIVEANAAFSTQTGYANDEVLGRNCRFLQGPDTDPAAVARIRSAIRERRAITEELYNYRRDGSGFWNALHISPVFAEDGALLYFFASQIDVSEHREMIRRQSRRIESIGALSSGVAHEFNNLMTVILGSVELATARVADDLQRRHLERAGWGAQRAGMLAGQLLSLSSRQESHDRALDLNQAMRGMADRLARNFGPRMPIELALQAAPAPVRLDPDQLERVMVELIRNAVDAMPAGGRIVIRTARLTLAEETQLFNGQGAVELVIEDEGPGMLPEVVERATELFFTTKDAALSSGVGLFVALDFVDKAGGRMQIDSRPGAGTRIRLLFPFSRD</sequence>
<dbReference type="AlphaFoldDB" id="A0A5R9JCQ4"/>
<dbReference type="CDD" id="cd00130">
    <property type="entry name" value="PAS"/>
    <property type="match status" value="1"/>
</dbReference>
<dbReference type="PANTHER" id="PTHR43065:SF42">
    <property type="entry name" value="TWO-COMPONENT SENSOR PPRA"/>
    <property type="match status" value="1"/>
</dbReference>
<dbReference type="Pfam" id="PF13426">
    <property type="entry name" value="PAS_9"/>
    <property type="match status" value="1"/>
</dbReference>
<dbReference type="SMART" id="SM00388">
    <property type="entry name" value="HisKA"/>
    <property type="match status" value="1"/>
</dbReference>
<dbReference type="Gene3D" id="3.30.565.10">
    <property type="entry name" value="Histidine kinase-like ATPase, C-terminal domain"/>
    <property type="match status" value="1"/>
</dbReference>
<keyword evidence="9" id="KW-1185">Reference proteome</keyword>
<dbReference type="SUPFAM" id="SSF47384">
    <property type="entry name" value="Homodimeric domain of signal transducing histidine kinase"/>
    <property type="match status" value="1"/>
</dbReference>
<proteinExistence type="predicted"/>
<dbReference type="Gene3D" id="1.10.287.130">
    <property type="match status" value="1"/>
</dbReference>
<dbReference type="Pfam" id="PF02518">
    <property type="entry name" value="HATPase_c"/>
    <property type="match status" value="1"/>
</dbReference>
<organism evidence="8 9">
    <name type="scientific">Lichenicoccus roseus</name>
    <dbReference type="NCBI Taxonomy" id="2683649"/>
    <lineage>
        <taxon>Bacteria</taxon>
        <taxon>Pseudomonadati</taxon>
        <taxon>Pseudomonadota</taxon>
        <taxon>Alphaproteobacteria</taxon>
        <taxon>Acetobacterales</taxon>
        <taxon>Acetobacteraceae</taxon>
        <taxon>Lichenicoccus</taxon>
    </lineage>
</organism>
<dbReference type="NCBIfam" id="TIGR00229">
    <property type="entry name" value="sensory_box"/>
    <property type="match status" value="1"/>
</dbReference>
<dbReference type="EMBL" id="VCDI01000001">
    <property type="protein sequence ID" value="TLU74317.1"/>
    <property type="molecule type" value="Genomic_DNA"/>
</dbReference>
<dbReference type="PROSITE" id="PS50112">
    <property type="entry name" value="PAS"/>
    <property type="match status" value="1"/>
</dbReference>
<dbReference type="SMART" id="SM00086">
    <property type="entry name" value="PAC"/>
    <property type="match status" value="1"/>
</dbReference>